<evidence type="ECO:0000313" key="3">
    <source>
        <dbReference type="Proteomes" id="UP000656319"/>
    </source>
</evidence>
<reference evidence="2 3" key="1">
    <citation type="submission" date="2020-10" db="EMBL/GenBank/DDBJ databases">
        <authorList>
            <person name="Peeters C."/>
        </authorList>
    </citation>
    <scope>NUCLEOTIDE SEQUENCE [LARGE SCALE GENOMIC DNA]</scope>
    <source>
        <strain evidence="2 3">LMG 27952</strain>
    </source>
</reference>
<keyword evidence="1" id="KW-1133">Transmembrane helix</keyword>
<gene>
    <name evidence="2" type="ORF">LMG27952_03710</name>
</gene>
<evidence type="ECO:0000256" key="1">
    <source>
        <dbReference type="SAM" id="Phobius"/>
    </source>
</evidence>
<keyword evidence="1" id="KW-0472">Membrane</keyword>
<keyword evidence="1" id="KW-0812">Transmembrane</keyword>
<dbReference type="EMBL" id="CAJHCQ010000009">
    <property type="protein sequence ID" value="CAD6541134.1"/>
    <property type="molecule type" value="Genomic_DNA"/>
</dbReference>
<feature type="transmembrane region" description="Helical" evidence="1">
    <location>
        <begin position="95"/>
        <end position="114"/>
    </location>
</feature>
<dbReference type="InterPro" id="IPR045629">
    <property type="entry name" value="DUF6232"/>
</dbReference>
<keyword evidence="3" id="KW-1185">Reference proteome</keyword>
<sequence>MRPACDVLPALAPPWPRFWYAALSHLAAIEPMELPFNEAAVSVTRNALSAAGQVFPMRDIEDVRIVIGRRSRVVPIAISLVGAAGAVVGGVLGSASGLACGVMVIVVGWLAWLWQEAIHRLYVVTGGESREAVTSLDPAFLERVVEAVRTAKAAQAAPAEGGTSRPAAP</sequence>
<dbReference type="Proteomes" id="UP000656319">
    <property type="component" value="Unassembled WGS sequence"/>
</dbReference>
<name>A0ABN7I147_9BURK</name>
<organism evidence="2 3">
    <name type="scientific">Paraburkholderia hiiakae</name>
    <dbReference type="NCBI Taxonomy" id="1081782"/>
    <lineage>
        <taxon>Bacteria</taxon>
        <taxon>Pseudomonadati</taxon>
        <taxon>Pseudomonadota</taxon>
        <taxon>Betaproteobacteria</taxon>
        <taxon>Burkholderiales</taxon>
        <taxon>Burkholderiaceae</taxon>
        <taxon>Paraburkholderia</taxon>
    </lineage>
</organism>
<dbReference type="Pfam" id="PF19744">
    <property type="entry name" value="DUF6232"/>
    <property type="match status" value="1"/>
</dbReference>
<proteinExistence type="predicted"/>
<accession>A0ABN7I147</accession>
<feature type="transmembrane region" description="Helical" evidence="1">
    <location>
        <begin position="73"/>
        <end position="89"/>
    </location>
</feature>
<comment type="caution">
    <text evidence="2">The sequence shown here is derived from an EMBL/GenBank/DDBJ whole genome shotgun (WGS) entry which is preliminary data.</text>
</comment>
<protein>
    <submittedName>
        <fullName evidence="2">Uncharacterized protein</fullName>
    </submittedName>
</protein>
<evidence type="ECO:0000313" key="2">
    <source>
        <dbReference type="EMBL" id="CAD6541134.1"/>
    </source>
</evidence>